<evidence type="ECO:0000256" key="5">
    <source>
        <dbReference type="ARBA" id="ARBA00022989"/>
    </source>
</evidence>
<comment type="subcellular location">
    <subcellularLocation>
        <location evidence="1">Cell membrane</location>
        <topology evidence="1">Multi-pass membrane protein</topology>
    </subcellularLocation>
</comment>
<feature type="transmembrane region" description="Helical" evidence="7">
    <location>
        <begin position="21"/>
        <end position="42"/>
    </location>
</feature>
<feature type="transmembrane region" description="Helical" evidence="7">
    <location>
        <begin position="48"/>
        <end position="72"/>
    </location>
</feature>
<dbReference type="RefSeq" id="WP_203939674.1">
    <property type="nucleotide sequence ID" value="NZ_BAAAGJ010000005.1"/>
</dbReference>
<reference evidence="9" key="1">
    <citation type="submission" date="2021-01" db="EMBL/GenBank/DDBJ databases">
        <title>Whole genome shotgun sequence of Spirilliplanes yamanashiensis NBRC 15828.</title>
        <authorList>
            <person name="Komaki H."/>
            <person name="Tamura T."/>
        </authorList>
    </citation>
    <scope>NUCLEOTIDE SEQUENCE</scope>
    <source>
        <strain evidence="9">NBRC 15828</strain>
    </source>
</reference>
<comment type="caution">
    <text evidence="9">The sequence shown here is derived from an EMBL/GenBank/DDBJ whole genome shotgun (WGS) entry which is preliminary data.</text>
</comment>
<evidence type="ECO:0000313" key="9">
    <source>
        <dbReference type="EMBL" id="GIJ04439.1"/>
    </source>
</evidence>
<feature type="transmembrane region" description="Helical" evidence="7">
    <location>
        <begin position="79"/>
        <end position="98"/>
    </location>
</feature>
<dbReference type="PANTHER" id="PTHR23517">
    <property type="entry name" value="RESISTANCE PROTEIN MDTM, PUTATIVE-RELATED-RELATED"/>
    <property type="match status" value="1"/>
</dbReference>
<evidence type="ECO:0000256" key="3">
    <source>
        <dbReference type="ARBA" id="ARBA00022475"/>
    </source>
</evidence>
<dbReference type="InterPro" id="IPR050171">
    <property type="entry name" value="MFS_Transporters"/>
</dbReference>
<dbReference type="Proteomes" id="UP000652013">
    <property type="component" value="Unassembled WGS sequence"/>
</dbReference>
<feature type="transmembrane region" description="Helical" evidence="7">
    <location>
        <begin position="144"/>
        <end position="163"/>
    </location>
</feature>
<dbReference type="Pfam" id="PF07690">
    <property type="entry name" value="MFS_1"/>
    <property type="match status" value="2"/>
</dbReference>
<name>A0A8J4DKM8_9ACTN</name>
<dbReference type="GO" id="GO:0005886">
    <property type="term" value="C:plasma membrane"/>
    <property type="evidence" value="ECO:0007669"/>
    <property type="project" value="UniProtKB-SubCell"/>
</dbReference>
<feature type="transmembrane region" description="Helical" evidence="7">
    <location>
        <begin position="356"/>
        <end position="384"/>
    </location>
</feature>
<evidence type="ECO:0000256" key="7">
    <source>
        <dbReference type="SAM" id="Phobius"/>
    </source>
</evidence>
<dbReference type="InterPro" id="IPR011701">
    <property type="entry name" value="MFS"/>
</dbReference>
<evidence type="ECO:0000256" key="1">
    <source>
        <dbReference type="ARBA" id="ARBA00004651"/>
    </source>
</evidence>
<dbReference type="Gene3D" id="1.20.1250.20">
    <property type="entry name" value="MFS general substrate transporter like domains"/>
    <property type="match status" value="2"/>
</dbReference>
<dbReference type="SUPFAM" id="SSF103473">
    <property type="entry name" value="MFS general substrate transporter"/>
    <property type="match status" value="1"/>
</dbReference>
<accession>A0A8J4DKM8</accession>
<evidence type="ECO:0000256" key="4">
    <source>
        <dbReference type="ARBA" id="ARBA00022692"/>
    </source>
</evidence>
<feature type="domain" description="Major facilitator superfamily (MFS) profile" evidence="8">
    <location>
        <begin position="1"/>
        <end position="394"/>
    </location>
</feature>
<keyword evidence="4 7" id="KW-0812">Transmembrane</keyword>
<sequence length="399" mass="39206">MASTAEGLTLRDLGAPVYLPAGVFCVGTGAVAPVIVLSATGLGASPAVAAAVVGLLGLGQLAGALPAGALIARTGEQPVMLGATGLALPALLGCLLAGSVPLLGAAVFLLGVCGAAWGVARHAYLTEAVRPDLRARAMSTLGGVSRIGTFAGPFLGAAAMHAIGLRGAYLVAMACVAVSAVLLRLLPPVPHDRPPAPGGDRPGVFAVARAHARTLRTLGLGILLVGALRASRQTILPLWGAQLGLDPATLSLVYGLSGAVDMLLFYPAGRLMDRRGRRWAAVPAMALLGASHAVLPLAGGVTGLAVAAALMGLGNGLSAGLILTLGADVSPAAGRAQFLGVWRLCADLGNGGGPLLIGAVTAAVSLAAAALTMAAAGLLAAALLHRWIGAPAAGLHQKS</sequence>
<dbReference type="PROSITE" id="PS50850">
    <property type="entry name" value="MFS"/>
    <property type="match status" value="1"/>
</dbReference>
<dbReference type="GO" id="GO:0022857">
    <property type="term" value="F:transmembrane transporter activity"/>
    <property type="evidence" value="ECO:0007669"/>
    <property type="project" value="InterPro"/>
</dbReference>
<dbReference type="AlphaFoldDB" id="A0A8J4DKM8"/>
<evidence type="ECO:0000313" key="10">
    <source>
        <dbReference type="Proteomes" id="UP000652013"/>
    </source>
</evidence>
<dbReference type="InterPro" id="IPR020846">
    <property type="entry name" value="MFS_dom"/>
</dbReference>
<gene>
    <name evidence="9" type="ORF">Sya03_37910</name>
</gene>
<dbReference type="CDD" id="cd17325">
    <property type="entry name" value="MFS_MdtG_SLC18_like"/>
    <property type="match status" value="1"/>
</dbReference>
<dbReference type="InterPro" id="IPR036259">
    <property type="entry name" value="MFS_trans_sf"/>
</dbReference>
<dbReference type="EMBL" id="BOOY01000027">
    <property type="protein sequence ID" value="GIJ04439.1"/>
    <property type="molecule type" value="Genomic_DNA"/>
</dbReference>
<keyword evidence="3" id="KW-1003">Cell membrane</keyword>
<evidence type="ECO:0000256" key="6">
    <source>
        <dbReference type="ARBA" id="ARBA00023136"/>
    </source>
</evidence>
<keyword evidence="10" id="KW-1185">Reference proteome</keyword>
<dbReference type="PANTHER" id="PTHR23517:SF2">
    <property type="entry name" value="MULTIDRUG RESISTANCE PROTEIN MDTH"/>
    <property type="match status" value="1"/>
</dbReference>
<protein>
    <submittedName>
        <fullName evidence="9">MFS transporter</fullName>
    </submittedName>
</protein>
<organism evidence="9 10">
    <name type="scientific">Spirilliplanes yamanashiensis</name>
    <dbReference type="NCBI Taxonomy" id="42233"/>
    <lineage>
        <taxon>Bacteria</taxon>
        <taxon>Bacillati</taxon>
        <taxon>Actinomycetota</taxon>
        <taxon>Actinomycetes</taxon>
        <taxon>Micromonosporales</taxon>
        <taxon>Micromonosporaceae</taxon>
        <taxon>Spirilliplanes</taxon>
    </lineage>
</organism>
<evidence type="ECO:0000259" key="8">
    <source>
        <dbReference type="PROSITE" id="PS50850"/>
    </source>
</evidence>
<proteinExistence type="predicted"/>
<keyword evidence="2" id="KW-0813">Transport</keyword>
<keyword evidence="5 7" id="KW-1133">Transmembrane helix</keyword>
<feature type="transmembrane region" description="Helical" evidence="7">
    <location>
        <begin position="280"/>
        <end position="313"/>
    </location>
</feature>
<evidence type="ECO:0000256" key="2">
    <source>
        <dbReference type="ARBA" id="ARBA00022448"/>
    </source>
</evidence>
<feature type="transmembrane region" description="Helical" evidence="7">
    <location>
        <begin position="169"/>
        <end position="186"/>
    </location>
</feature>
<keyword evidence="6 7" id="KW-0472">Membrane</keyword>